<feature type="domain" description="Penicillin-binding protein transpeptidase" evidence="12">
    <location>
        <begin position="330"/>
        <end position="671"/>
    </location>
</feature>
<keyword evidence="5 11" id="KW-0812">Transmembrane</keyword>
<evidence type="ECO:0000256" key="5">
    <source>
        <dbReference type="ARBA" id="ARBA00022692"/>
    </source>
</evidence>
<name>A0A6B8RH74_9BACL</name>
<dbReference type="InterPro" id="IPR012338">
    <property type="entry name" value="Beta-lactam/transpept-like"/>
</dbReference>
<comment type="subcellular location">
    <subcellularLocation>
        <location evidence="2">Cell membrane</location>
    </subcellularLocation>
    <subcellularLocation>
        <location evidence="1">Membrane</location>
        <topology evidence="1">Single-pass membrane protein</topology>
    </subcellularLocation>
</comment>
<evidence type="ECO:0000256" key="11">
    <source>
        <dbReference type="SAM" id="Phobius"/>
    </source>
</evidence>
<accession>A0A6B8RH74</accession>
<keyword evidence="10" id="KW-0961">Cell wall biogenesis/degradation</keyword>
<gene>
    <name evidence="14" type="ORF">EHS13_08655</name>
</gene>
<keyword evidence="15" id="KW-1185">Reference proteome</keyword>
<sequence>MKHQVITEEQQKKEWQKRRHFSIRINVFFFFTFLLFSILIVQLARLQFVEGKAYSAEEKQTRNKDIIIAPIRGNIYDIKGAPIAYTISAQSIFYRVQQSNSKTAKQDQIALAKRLALIFKDYGDKNFSQPVASEIIKLMDIGIDINGNKTKEANSISITFVPRRIKTNLTKAEIAYISEHRDELKGVEISEESTRFYDTDNSDKANNGKGSFIAPQLIGYMRSYNTSSTLDFYNGKEGYLNEEYVGYDGLELLYQDELRGKPGSKSYPINAREQIIGQVKITPPEKGHNLILTIDKNVQVAAQKAVANHLELIQHSSDKYYSMGKNAVAGYAVAIEVDTGRVMAMVSMPDYDPNVWIGTMTQTIYDQIQYSYTNGAIRSRAANFVDNDQRGKHPGSLVPPGSTLKPLTVLIGLNEKLISPFSTYQDSGRFYYGKDDNASVPNSDGHAYGLLTPAKAIAVSSNTFMAAKIGEPLYSKYSGAKVVDIWDNYMAKFGLGVLTGSDLPNESEGIKEYADNKSMSTQQAMVQGSFGQSARYTTLQLAQYSMMLANHGKRYKPQFVDSIKTYDGQLIKKIEPVLLDEVKFPDEYWNVIEDGMSKVGYTGFEDVPNVAMYKVNRKTGTSQSEVAGKKLENAVFIAYAPADHPKLAIAIVVPEGGYGKFGAGPIARGIFDAYDQSFGLNGVPKGK</sequence>
<keyword evidence="6" id="KW-0133">Cell shape</keyword>
<feature type="domain" description="Penicillin-binding protein dimerisation" evidence="13">
    <location>
        <begin position="68"/>
        <end position="279"/>
    </location>
</feature>
<dbReference type="AlphaFoldDB" id="A0A6B8RH74"/>
<evidence type="ECO:0000256" key="2">
    <source>
        <dbReference type="ARBA" id="ARBA00004236"/>
    </source>
</evidence>
<dbReference type="Proteomes" id="UP000426246">
    <property type="component" value="Chromosome"/>
</dbReference>
<evidence type="ECO:0000256" key="6">
    <source>
        <dbReference type="ARBA" id="ARBA00022960"/>
    </source>
</evidence>
<dbReference type="SUPFAM" id="SSF56601">
    <property type="entry name" value="beta-lactamase/transpeptidase-like"/>
    <property type="match status" value="1"/>
</dbReference>
<dbReference type="InterPro" id="IPR001460">
    <property type="entry name" value="PCN-bd_Tpept"/>
</dbReference>
<dbReference type="OrthoDB" id="9770103at2"/>
<evidence type="ECO:0000313" key="15">
    <source>
        <dbReference type="Proteomes" id="UP000426246"/>
    </source>
</evidence>
<keyword evidence="4" id="KW-1003">Cell membrane</keyword>
<dbReference type="Pfam" id="PF03717">
    <property type="entry name" value="PBP_dimer"/>
    <property type="match status" value="1"/>
</dbReference>
<evidence type="ECO:0000259" key="12">
    <source>
        <dbReference type="Pfam" id="PF00905"/>
    </source>
</evidence>
<reference evidence="15" key="1">
    <citation type="submission" date="2018-11" db="EMBL/GenBank/DDBJ databases">
        <title>Complete genome sequence of Paenibacillus sp. ML311-T8.</title>
        <authorList>
            <person name="Nam Y.-D."/>
            <person name="Kang J."/>
            <person name="Chung W.-H."/>
            <person name="Park Y.S."/>
        </authorList>
    </citation>
    <scope>NUCLEOTIDE SEQUENCE [LARGE SCALE GENOMIC DNA]</scope>
    <source>
        <strain evidence="15">ML311-T8</strain>
    </source>
</reference>
<keyword evidence="9 11" id="KW-0472">Membrane</keyword>
<comment type="similarity">
    <text evidence="3">Belongs to the transpeptidase family.</text>
</comment>
<dbReference type="GO" id="GO:0009252">
    <property type="term" value="P:peptidoglycan biosynthetic process"/>
    <property type="evidence" value="ECO:0007669"/>
    <property type="project" value="UniProtKB-KW"/>
</dbReference>
<dbReference type="RefSeq" id="WP_155699957.1">
    <property type="nucleotide sequence ID" value="NZ_CP034235.1"/>
</dbReference>
<dbReference type="Gene3D" id="3.40.710.10">
    <property type="entry name" value="DD-peptidase/beta-lactamase superfamily"/>
    <property type="match status" value="1"/>
</dbReference>
<evidence type="ECO:0000259" key="13">
    <source>
        <dbReference type="Pfam" id="PF03717"/>
    </source>
</evidence>
<dbReference type="GO" id="GO:0071972">
    <property type="term" value="F:peptidoglycan L,D-transpeptidase activity"/>
    <property type="evidence" value="ECO:0007669"/>
    <property type="project" value="TreeGrafter"/>
</dbReference>
<keyword evidence="8 11" id="KW-1133">Transmembrane helix</keyword>
<evidence type="ECO:0000256" key="1">
    <source>
        <dbReference type="ARBA" id="ARBA00004167"/>
    </source>
</evidence>
<evidence type="ECO:0000256" key="9">
    <source>
        <dbReference type="ARBA" id="ARBA00023136"/>
    </source>
</evidence>
<evidence type="ECO:0000256" key="4">
    <source>
        <dbReference type="ARBA" id="ARBA00022475"/>
    </source>
</evidence>
<dbReference type="SUPFAM" id="SSF56519">
    <property type="entry name" value="Penicillin binding protein dimerisation domain"/>
    <property type="match status" value="1"/>
</dbReference>
<dbReference type="KEGG" id="ppsc:EHS13_08655"/>
<evidence type="ECO:0000256" key="8">
    <source>
        <dbReference type="ARBA" id="ARBA00022989"/>
    </source>
</evidence>
<dbReference type="PANTHER" id="PTHR30627:SF2">
    <property type="entry name" value="PEPTIDOGLYCAN D,D-TRANSPEPTIDASE MRDA"/>
    <property type="match status" value="1"/>
</dbReference>
<proteinExistence type="inferred from homology"/>
<evidence type="ECO:0000256" key="7">
    <source>
        <dbReference type="ARBA" id="ARBA00022984"/>
    </source>
</evidence>
<dbReference type="Gene3D" id="1.10.10.1230">
    <property type="entry name" value="Penicillin-binding protein, N-terminal non-catalytic domain, head sub-domain"/>
    <property type="match status" value="1"/>
</dbReference>
<dbReference type="GO" id="GO:0008658">
    <property type="term" value="F:penicillin binding"/>
    <property type="evidence" value="ECO:0007669"/>
    <property type="project" value="InterPro"/>
</dbReference>
<dbReference type="Pfam" id="PF00905">
    <property type="entry name" value="Transpeptidase"/>
    <property type="match status" value="1"/>
</dbReference>
<dbReference type="InterPro" id="IPR005311">
    <property type="entry name" value="PBP_dimer"/>
</dbReference>
<dbReference type="Gene3D" id="3.90.1310.10">
    <property type="entry name" value="Penicillin-binding protein 2a (Domain 2)"/>
    <property type="match status" value="2"/>
</dbReference>
<dbReference type="PANTHER" id="PTHR30627">
    <property type="entry name" value="PEPTIDOGLYCAN D,D-TRANSPEPTIDASE"/>
    <property type="match status" value="1"/>
</dbReference>
<dbReference type="GO" id="GO:0005886">
    <property type="term" value="C:plasma membrane"/>
    <property type="evidence" value="ECO:0007669"/>
    <property type="project" value="UniProtKB-SubCell"/>
</dbReference>
<dbReference type="GO" id="GO:0008360">
    <property type="term" value="P:regulation of cell shape"/>
    <property type="evidence" value="ECO:0007669"/>
    <property type="project" value="UniProtKB-KW"/>
</dbReference>
<dbReference type="GO" id="GO:0071555">
    <property type="term" value="P:cell wall organization"/>
    <property type="evidence" value="ECO:0007669"/>
    <property type="project" value="UniProtKB-KW"/>
</dbReference>
<dbReference type="InterPro" id="IPR050515">
    <property type="entry name" value="Beta-lactam/transpept"/>
</dbReference>
<evidence type="ECO:0000256" key="10">
    <source>
        <dbReference type="ARBA" id="ARBA00023316"/>
    </source>
</evidence>
<protein>
    <submittedName>
        <fullName evidence="14">Penicillin-binding protein 2</fullName>
    </submittedName>
</protein>
<dbReference type="InterPro" id="IPR036138">
    <property type="entry name" value="PBP_dimer_sf"/>
</dbReference>
<evidence type="ECO:0000313" key="14">
    <source>
        <dbReference type="EMBL" id="QGQ94945.1"/>
    </source>
</evidence>
<organism evidence="14 15">
    <name type="scientific">Paenibacillus psychroresistens</name>
    <dbReference type="NCBI Taxonomy" id="1778678"/>
    <lineage>
        <taxon>Bacteria</taxon>
        <taxon>Bacillati</taxon>
        <taxon>Bacillota</taxon>
        <taxon>Bacilli</taxon>
        <taxon>Bacillales</taxon>
        <taxon>Paenibacillaceae</taxon>
        <taxon>Paenibacillus</taxon>
    </lineage>
</organism>
<feature type="transmembrane region" description="Helical" evidence="11">
    <location>
        <begin position="21"/>
        <end position="44"/>
    </location>
</feature>
<evidence type="ECO:0000256" key="3">
    <source>
        <dbReference type="ARBA" id="ARBA00007171"/>
    </source>
</evidence>
<dbReference type="EMBL" id="CP034235">
    <property type="protein sequence ID" value="QGQ94945.1"/>
    <property type="molecule type" value="Genomic_DNA"/>
</dbReference>
<keyword evidence="7" id="KW-0573">Peptidoglycan synthesis</keyword>